<dbReference type="AlphaFoldDB" id="A0A844FZM2"/>
<keyword evidence="2" id="KW-1185">Reference proteome</keyword>
<comment type="caution">
    <text evidence="1">The sequence shown here is derived from an EMBL/GenBank/DDBJ whole genome shotgun (WGS) entry which is preliminary data.</text>
</comment>
<dbReference type="Proteomes" id="UP000435649">
    <property type="component" value="Unassembled WGS sequence"/>
</dbReference>
<evidence type="ECO:0000313" key="2">
    <source>
        <dbReference type="Proteomes" id="UP000435649"/>
    </source>
</evidence>
<accession>A0A844FZM2</accession>
<dbReference type="EMBL" id="VUNS01000003">
    <property type="protein sequence ID" value="MST96363.1"/>
    <property type="molecule type" value="Genomic_DNA"/>
</dbReference>
<proteinExistence type="predicted"/>
<sequence length="270" mass="30058">MMEQRRMTGSGMWTNFFAGVLAAIAFSPVCLSAAPELATANDNDTAITQNSVQMLEPEYFKLGIKCTDSTVHDYSSWITSASLVGVDGVPEWKALGPSIFSDGTVASQVYSLNFWGYWEYISALTVYDEHFHASSRERVYCSLQFALTEDEDGHAKWRIFEGALPMAIATPDSEIYISNEESWPLCFEGNNDLNYKYREPHAETTTSASQTLTISESISDYPVFVLLSDNISKVEFSTNTNFKHIRAVITLETGAKEPGMEDVTILDPEL</sequence>
<reference evidence="1 2" key="1">
    <citation type="submission" date="2019-08" db="EMBL/GenBank/DDBJ databases">
        <title>In-depth cultivation of the pig gut microbiome towards novel bacterial diversity and tailored functional studies.</title>
        <authorList>
            <person name="Wylensek D."/>
            <person name="Hitch T.C.A."/>
            <person name="Clavel T."/>
        </authorList>
    </citation>
    <scope>NUCLEOTIDE SEQUENCE [LARGE SCALE GENOMIC DNA]</scope>
    <source>
        <strain evidence="1 2">BBE-744-WT-12</strain>
    </source>
</reference>
<protein>
    <submittedName>
        <fullName evidence="1">Uncharacterized protein</fullName>
    </submittedName>
</protein>
<evidence type="ECO:0000313" key="1">
    <source>
        <dbReference type="EMBL" id="MST96363.1"/>
    </source>
</evidence>
<organism evidence="1 2">
    <name type="scientific">Victivallis lenta</name>
    <dbReference type="NCBI Taxonomy" id="2606640"/>
    <lineage>
        <taxon>Bacteria</taxon>
        <taxon>Pseudomonadati</taxon>
        <taxon>Lentisphaerota</taxon>
        <taxon>Lentisphaeria</taxon>
        <taxon>Victivallales</taxon>
        <taxon>Victivallaceae</taxon>
        <taxon>Victivallis</taxon>
    </lineage>
</organism>
<dbReference type="RefSeq" id="WP_154417148.1">
    <property type="nucleotide sequence ID" value="NZ_VUNS01000003.1"/>
</dbReference>
<name>A0A844FZM2_9BACT</name>
<gene>
    <name evidence="1" type="ORF">FYJ85_04790</name>
</gene>